<dbReference type="GO" id="GO:0030170">
    <property type="term" value="F:pyridoxal phosphate binding"/>
    <property type="evidence" value="ECO:0007669"/>
    <property type="project" value="UniProtKB-UniRule"/>
</dbReference>
<evidence type="ECO:0000256" key="2">
    <source>
        <dbReference type="HAMAP-Rule" id="MF_03225"/>
    </source>
</evidence>
<dbReference type="OMA" id="PLEWHMI"/>
<reference evidence="6 7" key="1">
    <citation type="journal article" date="2010" name="Nat. Biotechnol.">
        <title>Genome sequence of the model mushroom Schizophyllum commune.</title>
        <authorList>
            <person name="Ohm R.A."/>
            <person name="de Jong J.F."/>
            <person name="Lugones L.G."/>
            <person name="Aerts A."/>
            <person name="Kothe E."/>
            <person name="Stajich J.E."/>
            <person name="de Vries R.P."/>
            <person name="Record E."/>
            <person name="Levasseur A."/>
            <person name="Baker S.E."/>
            <person name="Bartholomew K.A."/>
            <person name="Coutinho P.M."/>
            <person name="Erdmann S."/>
            <person name="Fowler T.J."/>
            <person name="Gathman A.C."/>
            <person name="Lombard V."/>
            <person name="Henrissat B."/>
            <person name="Knabe N."/>
            <person name="Kuees U."/>
            <person name="Lilly W.W."/>
            <person name="Lindquist E."/>
            <person name="Lucas S."/>
            <person name="Magnuson J.K."/>
            <person name="Piumi F."/>
            <person name="Raudaskoski M."/>
            <person name="Salamov A."/>
            <person name="Schmutz J."/>
            <person name="Schwarze F.W.M.R."/>
            <person name="vanKuyk P.A."/>
            <person name="Horton J.S."/>
            <person name="Grigoriev I.V."/>
            <person name="Woesten H.A.B."/>
        </authorList>
    </citation>
    <scope>NUCLEOTIDE SEQUENCE [LARGE SCALE GENOMIC DNA]</scope>
    <source>
        <strain evidence="7">H4-8 / FGSC 9210</strain>
    </source>
</reference>
<comment type="cofactor">
    <cofactor evidence="3">
        <name>pyridoxal 5'-phosphate</name>
        <dbReference type="ChEBI" id="CHEBI:597326"/>
    </cofactor>
</comment>
<dbReference type="HAMAP" id="MF_02087">
    <property type="entry name" value="PLP_homeostasis"/>
    <property type="match status" value="1"/>
</dbReference>
<evidence type="ECO:0000256" key="1">
    <source>
        <dbReference type="ARBA" id="ARBA00022898"/>
    </source>
</evidence>
<dbReference type="InterPro" id="IPR011078">
    <property type="entry name" value="PyrdxlP_homeostasis"/>
</dbReference>
<dbReference type="VEuPathDB" id="FungiDB:SCHCODRAFT_02673136"/>
<name>D8QIP7_SCHCM</name>
<protein>
    <recommendedName>
        <fullName evidence="2">Pyridoxal phosphate homeostasis protein</fullName>
        <shortName evidence="2">PLP homeostasis protein</shortName>
    </recommendedName>
</protein>
<sequence length="280" mass="30423">MSELAITEERKLELLDNLQDIRDRVKAASGASNPTLVAVSKYKPASDVLACFEHAGQRDFGENYVQELVDKAKQLPAEIRWHFIGTLQSNKSKTLVAIPNLHTIQTLTSTKAANLLNKALSEAGDAQRRLNVLIQVNTSGEENKSGLPPLTSTDATLTQTDAADTHELVKLAVHVLEHCPFLRLQGLMTIGSIEQSINAKEGEENHDFKTLLATRDALQAHLGARFADKTAAYGEEGRLLVSMGMSADFEAALRAGSDIVRVGTGIFGGRRTKEEVKGTH</sequence>
<dbReference type="PANTHER" id="PTHR10146">
    <property type="entry name" value="PROLINE SYNTHETASE CO-TRANSCRIBED BACTERIAL HOMOLOG PROTEIN"/>
    <property type="match status" value="1"/>
</dbReference>
<dbReference type="FunCoup" id="D8QIP7">
    <property type="interactions" value="260"/>
</dbReference>
<dbReference type="InterPro" id="IPR029066">
    <property type="entry name" value="PLP-binding_barrel"/>
</dbReference>
<evidence type="ECO:0000259" key="5">
    <source>
        <dbReference type="Pfam" id="PF01168"/>
    </source>
</evidence>
<dbReference type="InParanoid" id="D8QIP7"/>
<dbReference type="OrthoDB" id="10264196at2759"/>
<evidence type="ECO:0000256" key="4">
    <source>
        <dbReference type="RuleBase" id="RU004514"/>
    </source>
</evidence>
<organism evidence="7">
    <name type="scientific">Schizophyllum commune (strain H4-8 / FGSC 9210)</name>
    <name type="common">Split gill fungus</name>
    <dbReference type="NCBI Taxonomy" id="578458"/>
    <lineage>
        <taxon>Eukaryota</taxon>
        <taxon>Fungi</taxon>
        <taxon>Dikarya</taxon>
        <taxon>Basidiomycota</taxon>
        <taxon>Agaricomycotina</taxon>
        <taxon>Agaricomycetes</taxon>
        <taxon>Agaricomycetidae</taxon>
        <taxon>Agaricales</taxon>
        <taxon>Schizophyllaceae</taxon>
        <taxon>Schizophyllum</taxon>
    </lineage>
</organism>
<gene>
    <name evidence="6" type="ORF">SCHCODRAFT_61244</name>
</gene>
<dbReference type="Proteomes" id="UP000007431">
    <property type="component" value="Unassembled WGS sequence"/>
</dbReference>
<dbReference type="STRING" id="578458.D8QIP7"/>
<dbReference type="KEGG" id="scm:SCHCO_02673136"/>
<dbReference type="eggNOG" id="KOG3157">
    <property type="taxonomic scope" value="Eukaryota"/>
</dbReference>
<evidence type="ECO:0000313" key="6">
    <source>
        <dbReference type="EMBL" id="EFI92263.1"/>
    </source>
</evidence>
<dbReference type="HOGENOM" id="CLU_059988_2_0_1"/>
<dbReference type="Gene3D" id="3.20.20.10">
    <property type="entry name" value="Alanine racemase"/>
    <property type="match status" value="1"/>
</dbReference>
<dbReference type="PIRSF" id="PIRSF004848">
    <property type="entry name" value="YBL036c_PLPDEIII"/>
    <property type="match status" value="1"/>
</dbReference>
<dbReference type="RefSeq" id="XP_003027166.1">
    <property type="nucleotide sequence ID" value="XM_003027120.1"/>
</dbReference>
<dbReference type="InterPro" id="IPR001608">
    <property type="entry name" value="Ala_racemase_N"/>
</dbReference>
<comment type="function">
    <text evidence="2">Pyridoxal 5'-phosphate (PLP)-binding protein, which may be involved in intracellular homeostatic regulation of pyridoxal 5'-phosphate (PLP), the active form of vitamin B6.</text>
</comment>
<dbReference type="AlphaFoldDB" id="D8QIP7"/>
<feature type="modified residue" description="N6-(pyridoxal phosphate)lysine" evidence="2 3">
    <location>
        <position position="41"/>
    </location>
</feature>
<comment type="similarity">
    <text evidence="2 4">Belongs to the pyridoxal phosphate-binding protein YggS/PROSC family.</text>
</comment>
<dbReference type="GeneID" id="9593656"/>
<dbReference type="PANTHER" id="PTHR10146:SF14">
    <property type="entry name" value="PYRIDOXAL PHOSPHATE HOMEOSTASIS PROTEIN"/>
    <property type="match status" value="1"/>
</dbReference>
<keyword evidence="1 2" id="KW-0663">Pyridoxal phosphate</keyword>
<proteinExistence type="inferred from homology"/>
<dbReference type="NCBIfam" id="TIGR00044">
    <property type="entry name" value="YggS family pyridoxal phosphate-dependent enzyme"/>
    <property type="match status" value="1"/>
</dbReference>
<keyword evidence="7" id="KW-1185">Reference proteome</keyword>
<evidence type="ECO:0000313" key="7">
    <source>
        <dbReference type="Proteomes" id="UP000007431"/>
    </source>
</evidence>
<dbReference type="Pfam" id="PF01168">
    <property type="entry name" value="Ala_racemase_N"/>
    <property type="match status" value="1"/>
</dbReference>
<feature type="domain" description="Alanine racemase N-terminal" evidence="5">
    <location>
        <begin position="17"/>
        <end position="270"/>
    </location>
</feature>
<dbReference type="SUPFAM" id="SSF51419">
    <property type="entry name" value="PLP-binding barrel"/>
    <property type="match status" value="1"/>
</dbReference>
<dbReference type="EMBL" id="GL377313">
    <property type="protein sequence ID" value="EFI92263.1"/>
    <property type="molecule type" value="Genomic_DNA"/>
</dbReference>
<accession>D8QIP7</accession>
<dbReference type="CDD" id="cd06822">
    <property type="entry name" value="PLPDE_III_YBL036c_euk"/>
    <property type="match status" value="1"/>
</dbReference>
<evidence type="ECO:0000256" key="3">
    <source>
        <dbReference type="PIRSR" id="PIRSR004848-1"/>
    </source>
</evidence>
<dbReference type="PROSITE" id="PS01211">
    <property type="entry name" value="UPF0001"/>
    <property type="match status" value="1"/>
</dbReference>